<evidence type="ECO:0000313" key="3">
    <source>
        <dbReference type="Proteomes" id="UP000011873"/>
    </source>
</evidence>
<accession>M6BUX9</accession>
<keyword evidence="1" id="KW-1133">Transmembrane helix</keyword>
<keyword evidence="1" id="KW-0472">Membrane</keyword>
<dbReference type="PATRIC" id="fig|1218567.3.peg.1019"/>
<proteinExistence type="predicted"/>
<dbReference type="AlphaFoldDB" id="M6BUX9"/>
<sequence length="40" mass="5001">MRNILFCSWIFFYIIVHLCIFVCFLQEIVFCLFYDTGKWK</sequence>
<reference evidence="2 3" key="1">
    <citation type="submission" date="2013-01" db="EMBL/GenBank/DDBJ databases">
        <authorList>
            <person name="Harkins D.M."/>
            <person name="Durkin A.S."/>
            <person name="Brinkac L.M."/>
            <person name="Haft D.H."/>
            <person name="Selengut J.D."/>
            <person name="Sanka R."/>
            <person name="DePew J."/>
            <person name="Purushe J."/>
            <person name="Galloway R.L."/>
            <person name="Vinetz J.M."/>
            <person name="Sutton G.G."/>
            <person name="Nierman W.C."/>
            <person name="Fouts D.E."/>
        </authorList>
    </citation>
    <scope>NUCLEOTIDE SEQUENCE [LARGE SCALE GENOMIC DNA]</scope>
    <source>
        <strain evidence="2 3">Sponselee CDC</strain>
    </source>
</reference>
<keyword evidence="1" id="KW-0812">Transmembrane</keyword>
<name>M6BUX9_LEPBO</name>
<gene>
    <name evidence="2" type="ORF">LEP1GSC016_1547</name>
</gene>
<organism evidence="2 3">
    <name type="scientific">Leptospira borgpetersenii serovar Hardjo-bovis str. Sponselee</name>
    <dbReference type="NCBI Taxonomy" id="1303729"/>
    <lineage>
        <taxon>Bacteria</taxon>
        <taxon>Pseudomonadati</taxon>
        <taxon>Spirochaetota</taxon>
        <taxon>Spirochaetia</taxon>
        <taxon>Leptospirales</taxon>
        <taxon>Leptospiraceae</taxon>
        <taxon>Leptospira</taxon>
    </lineage>
</organism>
<evidence type="ECO:0000256" key="1">
    <source>
        <dbReference type="SAM" id="Phobius"/>
    </source>
</evidence>
<dbReference type="EMBL" id="ANMU01000041">
    <property type="protein sequence ID" value="EMJ83537.1"/>
    <property type="molecule type" value="Genomic_DNA"/>
</dbReference>
<feature type="transmembrane region" description="Helical" evidence="1">
    <location>
        <begin position="12"/>
        <end position="34"/>
    </location>
</feature>
<protein>
    <submittedName>
        <fullName evidence="2">Uncharacterized protein</fullName>
    </submittedName>
</protein>
<evidence type="ECO:0000313" key="2">
    <source>
        <dbReference type="EMBL" id="EMJ83537.1"/>
    </source>
</evidence>
<dbReference type="Proteomes" id="UP000011873">
    <property type="component" value="Unassembled WGS sequence"/>
</dbReference>
<comment type="caution">
    <text evidence="2">The sequence shown here is derived from an EMBL/GenBank/DDBJ whole genome shotgun (WGS) entry which is preliminary data.</text>
</comment>